<proteinExistence type="inferred from homology"/>
<reference evidence="5" key="1">
    <citation type="submission" date="2018-05" db="EMBL/GenBank/DDBJ databases">
        <authorList>
            <person name="Lanie J.A."/>
            <person name="Ng W.-L."/>
            <person name="Kazmierczak K.M."/>
            <person name="Andrzejewski T.M."/>
            <person name="Davidsen T.M."/>
            <person name="Wayne K.J."/>
            <person name="Tettelin H."/>
            <person name="Glass J.I."/>
            <person name="Rusch D."/>
            <person name="Podicherti R."/>
            <person name="Tsui H.-C.T."/>
            <person name="Winkler M.E."/>
        </authorList>
    </citation>
    <scope>NUCLEOTIDE SEQUENCE</scope>
</reference>
<dbReference type="GO" id="GO:0016628">
    <property type="term" value="F:oxidoreductase activity, acting on the CH-CH group of donors, NAD or NADP as acceptor"/>
    <property type="evidence" value="ECO:0007669"/>
    <property type="project" value="InterPro"/>
</dbReference>
<evidence type="ECO:0000259" key="4">
    <source>
        <dbReference type="SMART" id="SM00984"/>
    </source>
</evidence>
<dbReference type="PANTHER" id="PTHR43491">
    <property type="entry name" value="UDP-N-ACETYL-D-MANNOSAMINE DEHYDROGENASE"/>
    <property type="match status" value="1"/>
</dbReference>
<feature type="domain" description="UDP-glucose/GDP-mannose dehydrogenase C-terminal" evidence="4">
    <location>
        <begin position="322"/>
        <end position="427"/>
    </location>
</feature>
<dbReference type="GO" id="GO:0000271">
    <property type="term" value="P:polysaccharide biosynthetic process"/>
    <property type="evidence" value="ECO:0007669"/>
    <property type="project" value="InterPro"/>
</dbReference>
<dbReference type="PIRSF" id="PIRSF500136">
    <property type="entry name" value="UDP_ManNAc_DH"/>
    <property type="match status" value="1"/>
</dbReference>
<name>A0A381WNC8_9ZZZZ</name>
<dbReference type="Pfam" id="PF03721">
    <property type="entry name" value="UDPG_MGDP_dh_N"/>
    <property type="match status" value="1"/>
</dbReference>
<dbReference type="EMBL" id="UINC01012362">
    <property type="protein sequence ID" value="SVA54026.1"/>
    <property type="molecule type" value="Genomic_DNA"/>
</dbReference>
<dbReference type="InterPro" id="IPR014026">
    <property type="entry name" value="UDP-Glc/GDP-Man_DH_dimer"/>
</dbReference>
<dbReference type="NCBIfam" id="TIGR03026">
    <property type="entry name" value="NDP-sugDHase"/>
    <property type="match status" value="1"/>
</dbReference>
<evidence type="ECO:0000256" key="3">
    <source>
        <dbReference type="ARBA" id="ARBA00023027"/>
    </source>
</evidence>
<dbReference type="AlphaFoldDB" id="A0A381WNC8"/>
<dbReference type="PIRSF" id="PIRSF000124">
    <property type="entry name" value="UDPglc_GDPman_dh"/>
    <property type="match status" value="1"/>
</dbReference>
<dbReference type="PANTHER" id="PTHR43491:SF2">
    <property type="entry name" value="UDP-N-ACETYL-D-MANNOSAMINE DEHYDROGENASE"/>
    <property type="match status" value="1"/>
</dbReference>
<dbReference type="InterPro" id="IPR008927">
    <property type="entry name" value="6-PGluconate_DH-like_C_sf"/>
</dbReference>
<evidence type="ECO:0000256" key="1">
    <source>
        <dbReference type="ARBA" id="ARBA00006601"/>
    </source>
</evidence>
<dbReference type="InterPro" id="IPR028359">
    <property type="entry name" value="UDP_ManNAc/GlcNAc_DH"/>
</dbReference>
<gene>
    <name evidence="5" type="ORF">METZ01_LOCUS106880</name>
</gene>
<dbReference type="Pfam" id="PF00984">
    <property type="entry name" value="UDPG_MGDP_dh"/>
    <property type="match status" value="1"/>
</dbReference>
<dbReference type="InterPro" id="IPR036291">
    <property type="entry name" value="NAD(P)-bd_dom_sf"/>
</dbReference>
<dbReference type="SMART" id="SM00984">
    <property type="entry name" value="UDPG_MGDP_dh_C"/>
    <property type="match status" value="1"/>
</dbReference>
<evidence type="ECO:0000313" key="5">
    <source>
        <dbReference type="EMBL" id="SVA54026.1"/>
    </source>
</evidence>
<evidence type="ECO:0000256" key="2">
    <source>
        <dbReference type="ARBA" id="ARBA00023002"/>
    </source>
</evidence>
<dbReference type="GO" id="GO:0051287">
    <property type="term" value="F:NAD binding"/>
    <property type="evidence" value="ECO:0007669"/>
    <property type="project" value="InterPro"/>
</dbReference>
<keyword evidence="2" id="KW-0560">Oxidoreductase</keyword>
<protein>
    <recommendedName>
        <fullName evidence="4">UDP-glucose/GDP-mannose dehydrogenase C-terminal domain-containing protein</fullName>
    </recommendedName>
</protein>
<dbReference type="SUPFAM" id="SSF48179">
    <property type="entry name" value="6-phosphogluconate dehydrogenase C-terminal domain-like"/>
    <property type="match status" value="1"/>
</dbReference>
<dbReference type="InterPro" id="IPR036220">
    <property type="entry name" value="UDP-Glc/GDP-Man_DH_C_sf"/>
</dbReference>
<dbReference type="GO" id="GO:0016616">
    <property type="term" value="F:oxidoreductase activity, acting on the CH-OH group of donors, NAD or NADP as acceptor"/>
    <property type="evidence" value="ECO:0007669"/>
    <property type="project" value="InterPro"/>
</dbReference>
<accession>A0A381WNC8</accession>
<dbReference type="InterPro" id="IPR017476">
    <property type="entry name" value="UDP-Glc/GDP-Man"/>
</dbReference>
<keyword evidence="3" id="KW-0520">NAD</keyword>
<organism evidence="5">
    <name type="scientific">marine metagenome</name>
    <dbReference type="NCBI Taxonomy" id="408172"/>
    <lineage>
        <taxon>unclassified sequences</taxon>
        <taxon>metagenomes</taxon>
        <taxon>ecological metagenomes</taxon>
    </lineage>
</organism>
<sequence>MNSNQNICVLGLGHVGLTLSLVMAEKGFKVFGFDINEKVIEDTKACKCNFYEKDISTYLRRYSNKNLFATSDLSEVEASVYIITVGTPINPETNIPRIDYIEQASRSIASKIKKGDTVILRSTVPVGTTRNVVAPILSEISGLTCGEDYSLSYAPERTIEGEALAEIKELPQVIGGFDRRSREITEKIFKRITGGLISDVELLENAEMVKIMNNTFRDVKFAYSNELALICKGLGLDMVKLTKAANLGYTRDKIPEPSPGVGGACLSKDSYILAYSTKDSRYQASLVLQAREVNESIPSDIASSLNERLESAGKKLSEAKIFIVGFAFKGSPETSDIRQSTTLDLLNDLVDLGANLNTICGFDPVVSQEAIEALDVAYVEYEKGFDKADAVLFMNNHRSYSGLDIFSLLDMAKEDCILFDGWHTFEPADITSLGSIEYLGVGCSYRPGSNE</sequence>
<dbReference type="InterPro" id="IPR014027">
    <property type="entry name" value="UDP-Glc/GDP-Man_DH_C"/>
</dbReference>
<dbReference type="InterPro" id="IPR001732">
    <property type="entry name" value="UDP-Glc/GDP-Man_DH_N"/>
</dbReference>
<comment type="similarity">
    <text evidence="1">Belongs to the UDP-glucose/GDP-mannose dehydrogenase family.</text>
</comment>
<dbReference type="Gene3D" id="3.40.50.720">
    <property type="entry name" value="NAD(P)-binding Rossmann-like Domain"/>
    <property type="match status" value="2"/>
</dbReference>
<dbReference type="SUPFAM" id="SSF51735">
    <property type="entry name" value="NAD(P)-binding Rossmann-fold domains"/>
    <property type="match status" value="1"/>
</dbReference>
<dbReference type="Pfam" id="PF03720">
    <property type="entry name" value="UDPG_MGDP_dh_C"/>
    <property type="match status" value="1"/>
</dbReference>
<dbReference type="SUPFAM" id="SSF52413">
    <property type="entry name" value="UDP-glucose/GDP-mannose dehydrogenase C-terminal domain"/>
    <property type="match status" value="1"/>
</dbReference>